<protein>
    <recommendedName>
        <fullName evidence="4">DUF1516 family protein</fullName>
    </recommendedName>
</protein>
<keyword evidence="1" id="KW-0472">Membrane</keyword>
<dbReference type="Proteomes" id="UP000199321">
    <property type="component" value="Unassembled WGS sequence"/>
</dbReference>
<evidence type="ECO:0008006" key="4">
    <source>
        <dbReference type="Google" id="ProtNLM"/>
    </source>
</evidence>
<sequence length="108" mass="12260">MIVFNLLLLTHFIAFLLFLAQLVVLFPKREKQLHKTTIFVGITIVTTGVLLQWMYTPMSFQKIVVKSILFVIISILCGLYSGKTLPNKVYYSFISLTVLASIIAVLHI</sequence>
<name>A0A1G7J5D6_9FLAO</name>
<dbReference type="STRING" id="227084.SAMN05421855_10881"/>
<keyword evidence="1" id="KW-1133">Transmembrane helix</keyword>
<keyword evidence="1" id="KW-0812">Transmembrane</keyword>
<feature type="transmembrane region" description="Helical" evidence="1">
    <location>
        <begin position="38"/>
        <end position="57"/>
    </location>
</feature>
<accession>A0A1G7J5D6</accession>
<feature type="transmembrane region" description="Helical" evidence="1">
    <location>
        <begin position="6"/>
        <end position="26"/>
    </location>
</feature>
<feature type="transmembrane region" description="Helical" evidence="1">
    <location>
        <begin position="63"/>
        <end position="82"/>
    </location>
</feature>
<dbReference type="EMBL" id="FNBA01000008">
    <property type="protein sequence ID" value="SDF19729.1"/>
    <property type="molecule type" value="Genomic_DNA"/>
</dbReference>
<dbReference type="AlphaFoldDB" id="A0A1G7J5D6"/>
<evidence type="ECO:0000313" key="3">
    <source>
        <dbReference type="Proteomes" id="UP000199321"/>
    </source>
</evidence>
<evidence type="ECO:0000313" key="2">
    <source>
        <dbReference type="EMBL" id="SDF19729.1"/>
    </source>
</evidence>
<gene>
    <name evidence="2" type="ORF">SAMN05421855_10881</name>
</gene>
<proteinExistence type="predicted"/>
<reference evidence="2 3" key="1">
    <citation type="submission" date="2016-10" db="EMBL/GenBank/DDBJ databases">
        <authorList>
            <person name="de Groot N.N."/>
        </authorList>
    </citation>
    <scope>NUCLEOTIDE SEQUENCE [LARGE SCALE GENOMIC DNA]</scope>
    <source>
        <strain evidence="2 3">DSM 16195</strain>
    </source>
</reference>
<organism evidence="2 3">
    <name type="scientific">Ulvibacter litoralis</name>
    <dbReference type="NCBI Taxonomy" id="227084"/>
    <lineage>
        <taxon>Bacteria</taxon>
        <taxon>Pseudomonadati</taxon>
        <taxon>Bacteroidota</taxon>
        <taxon>Flavobacteriia</taxon>
        <taxon>Flavobacteriales</taxon>
        <taxon>Flavobacteriaceae</taxon>
        <taxon>Ulvibacter</taxon>
    </lineage>
</organism>
<keyword evidence="3" id="KW-1185">Reference proteome</keyword>
<feature type="transmembrane region" description="Helical" evidence="1">
    <location>
        <begin position="89"/>
        <end position="107"/>
    </location>
</feature>
<evidence type="ECO:0000256" key="1">
    <source>
        <dbReference type="SAM" id="Phobius"/>
    </source>
</evidence>